<dbReference type="SUPFAM" id="SSF57667">
    <property type="entry name" value="beta-beta-alpha zinc fingers"/>
    <property type="match status" value="1"/>
</dbReference>
<dbReference type="Pfam" id="PF24537">
    <property type="entry name" value="zf-C2H2_fungi"/>
    <property type="match status" value="1"/>
</dbReference>
<keyword evidence="4 7" id="KW-0863">Zinc-finger</keyword>
<dbReference type="InterPro" id="IPR013087">
    <property type="entry name" value="Znf_C2H2_type"/>
</dbReference>
<gene>
    <name evidence="10" type="ORF">SCAR479_10937</name>
</gene>
<evidence type="ECO:0000259" key="9">
    <source>
        <dbReference type="PROSITE" id="PS50157"/>
    </source>
</evidence>
<keyword evidence="3" id="KW-0677">Repeat</keyword>
<accession>A0ABR2XF17</accession>
<evidence type="ECO:0000256" key="6">
    <source>
        <dbReference type="ARBA" id="ARBA00023242"/>
    </source>
</evidence>
<sequence>MDISNPELVEDSEDEQPRRYDQIFDPSIAADLSALSETMDPQFHWTDDSMPRADAPSSQEDAFNLDDYLFGMDYSARDQNFDLDEWTDTKRHGAGLMYEEFRTEEEKATAAPDINNSSNAASFHGQEPSLQDISTFNGSSTIFDASFTGSQINNPARRRSRLMDTVSEAIKTLEQLAACWRCRILHQECDPGDPCKRCPSTKTKTSWGLISGPTEKVSATPQRLVDPLLDMMNWVSMETNARLHKLLTSTEDTMSKVALDILCPRVNVLDLPGLNEVDAGNYVTLQCNWILLEEPSTKDALNIGSLEEFADLLHHATLFEEECGDIHCLDSLSVAIKTYTEELSQVILREGKSQQNKRWWLSTFYSLCIQSHVRHGLKVIESQLKTPSKSNPAAVTASEYLQLAVQLFYAASSEYDPIALDWDLDDAPAALRTDLRLLKYYRQARKVVKAMNVTDGSFDNSYTFLNRAFEIGEYGNKEQPDSFPPLGMKRRANSPPSDVMGGYDVDPLDLEGSSSRHFIESRRPSVSIPPLSHAPDTIVPPPLPPPRYIGNPWNLPKAPRRSRNSSPASRTSVDYTGSPHAIARNISSDSLSGLPDNMNKWSLASHGSRSPASGYSGDFFIAGGSTTPTYPAQSSTMAMPISSPRRFSGASASSLFPELQARRLAISDPKSRGFYVCKCCPKRPKKFDTMEELSVHEAERQYECSYCGNRFKNKNEAERHENSLHMRRRSWSCSMLLLGGYNLAFCESTDRPVQADICGYCGEEFTRSGGSDRNRTPTEQDWDKRLEHLQTVHKFRECNSSKKFFRADHFRQHLKHSHAGTSGKWTSALENVCLAEVEPATAPIKST</sequence>
<evidence type="ECO:0000256" key="1">
    <source>
        <dbReference type="ARBA" id="ARBA00004123"/>
    </source>
</evidence>
<feature type="region of interest" description="Disordered" evidence="8">
    <location>
        <begin position="519"/>
        <end position="581"/>
    </location>
</feature>
<evidence type="ECO:0000256" key="2">
    <source>
        <dbReference type="ARBA" id="ARBA00022723"/>
    </source>
</evidence>
<keyword evidence="5" id="KW-0862">Zinc</keyword>
<evidence type="ECO:0000256" key="3">
    <source>
        <dbReference type="ARBA" id="ARBA00022737"/>
    </source>
</evidence>
<evidence type="ECO:0000256" key="5">
    <source>
        <dbReference type="ARBA" id="ARBA00022833"/>
    </source>
</evidence>
<dbReference type="InterPro" id="IPR050331">
    <property type="entry name" value="Zinc_finger"/>
</dbReference>
<feature type="region of interest" description="Disordered" evidence="8">
    <location>
        <begin position="476"/>
        <end position="506"/>
    </location>
</feature>
<dbReference type="PANTHER" id="PTHR16515:SF49">
    <property type="entry name" value="GASTRULA ZINC FINGER PROTEIN XLCGF49.1-LIKE-RELATED"/>
    <property type="match status" value="1"/>
</dbReference>
<dbReference type="InterPro" id="IPR057026">
    <property type="entry name" value="Znf-C2H2_ascomycetes"/>
</dbReference>
<evidence type="ECO:0000256" key="4">
    <source>
        <dbReference type="ARBA" id="ARBA00022771"/>
    </source>
</evidence>
<protein>
    <submittedName>
        <fullName evidence="10">C2H2-type domain-containing protein</fullName>
    </submittedName>
</protein>
<reference evidence="10 11" key="1">
    <citation type="submission" date="2024-02" db="EMBL/GenBank/DDBJ databases">
        <title>First draft genome assembly of two strains of Seiridium cardinale.</title>
        <authorList>
            <person name="Emiliani G."/>
            <person name="Scali E."/>
        </authorList>
    </citation>
    <scope>NUCLEOTIDE SEQUENCE [LARGE SCALE GENOMIC DNA]</scope>
    <source>
        <strain evidence="10 11">BM-138-000479</strain>
    </source>
</reference>
<comment type="caution">
    <text evidence="10">The sequence shown here is derived from an EMBL/GenBank/DDBJ whole genome shotgun (WGS) entry which is preliminary data.</text>
</comment>
<keyword evidence="2" id="KW-0479">Metal-binding</keyword>
<name>A0ABR2XF17_9PEZI</name>
<dbReference type="Proteomes" id="UP001465668">
    <property type="component" value="Unassembled WGS sequence"/>
</dbReference>
<dbReference type="EMBL" id="JARVKM010000062">
    <property type="protein sequence ID" value="KAK9772399.1"/>
    <property type="molecule type" value="Genomic_DNA"/>
</dbReference>
<keyword evidence="6" id="KW-0539">Nucleus</keyword>
<dbReference type="Gene3D" id="3.30.160.60">
    <property type="entry name" value="Classic Zinc Finger"/>
    <property type="match status" value="1"/>
</dbReference>
<evidence type="ECO:0000256" key="8">
    <source>
        <dbReference type="SAM" id="MobiDB-lite"/>
    </source>
</evidence>
<keyword evidence="11" id="KW-1185">Reference proteome</keyword>
<feature type="compositionally biased region" description="Pro residues" evidence="8">
    <location>
        <begin position="538"/>
        <end position="547"/>
    </location>
</feature>
<evidence type="ECO:0000313" key="10">
    <source>
        <dbReference type="EMBL" id="KAK9772399.1"/>
    </source>
</evidence>
<dbReference type="PROSITE" id="PS50157">
    <property type="entry name" value="ZINC_FINGER_C2H2_2"/>
    <property type="match status" value="1"/>
</dbReference>
<dbReference type="PANTHER" id="PTHR16515">
    <property type="entry name" value="PR DOMAIN ZINC FINGER PROTEIN"/>
    <property type="match status" value="1"/>
</dbReference>
<evidence type="ECO:0000313" key="11">
    <source>
        <dbReference type="Proteomes" id="UP001465668"/>
    </source>
</evidence>
<comment type="subcellular location">
    <subcellularLocation>
        <location evidence="1">Nucleus</location>
    </subcellularLocation>
</comment>
<dbReference type="PROSITE" id="PS00028">
    <property type="entry name" value="ZINC_FINGER_C2H2_1"/>
    <property type="match status" value="1"/>
</dbReference>
<dbReference type="InterPro" id="IPR036236">
    <property type="entry name" value="Znf_C2H2_sf"/>
</dbReference>
<organism evidence="10 11">
    <name type="scientific">Seiridium cardinale</name>
    <dbReference type="NCBI Taxonomy" id="138064"/>
    <lineage>
        <taxon>Eukaryota</taxon>
        <taxon>Fungi</taxon>
        <taxon>Dikarya</taxon>
        <taxon>Ascomycota</taxon>
        <taxon>Pezizomycotina</taxon>
        <taxon>Sordariomycetes</taxon>
        <taxon>Xylariomycetidae</taxon>
        <taxon>Amphisphaeriales</taxon>
        <taxon>Sporocadaceae</taxon>
        <taxon>Seiridium</taxon>
    </lineage>
</organism>
<feature type="domain" description="C2H2-type" evidence="9">
    <location>
        <begin position="702"/>
        <end position="730"/>
    </location>
</feature>
<proteinExistence type="predicted"/>
<evidence type="ECO:0000256" key="7">
    <source>
        <dbReference type="PROSITE-ProRule" id="PRU00042"/>
    </source>
</evidence>
<feature type="region of interest" description="Disordered" evidence="8">
    <location>
        <begin position="1"/>
        <end position="20"/>
    </location>
</feature>